<dbReference type="Pfam" id="PF00169">
    <property type="entry name" value="PH"/>
    <property type="match status" value="1"/>
</dbReference>
<sequence>MTSSFSTVDLTPDEYERLTQLRSRKNQLLDEIQILQQELSKTNSRLETLSPVSNRLPKAKIQKLAISAFNEDYKKGVQSLIDACLVKNSAEDFARFLLKNNDLKKSAVGDFLGENEQFNLDVLRHFVCLQNFEGLMLVQAMRNFLSSFRLPGEAQKIDRIMERFAIRFCEQNPSIFDHSDTCYTLCFATIMLNTSLYNPSVKERMSFDDFLNITNSLNVARDLIIQIYNSIREEPFKFPKDHQIDNHLNYNSSRLFRTAEKQGWLHKQGSNHWTWNQRWFVLSNKCLYYFEFPNSREPKGIIPLEGICVRMVGYKDADSFSSSKKPHTFELYSPNSEIVKAHKTNSEGRLIEGGGQHTAYRMAAPGHEEMHSWISALQRSINKDNAIEEVLERRRAKSVNNGNFGGSSK</sequence>
<evidence type="ECO:0000313" key="5">
    <source>
        <dbReference type="Proteomes" id="UP000580250"/>
    </source>
</evidence>
<evidence type="ECO:0000259" key="3">
    <source>
        <dbReference type="PROSITE" id="PS50190"/>
    </source>
</evidence>
<dbReference type="SUPFAM" id="SSF48425">
    <property type="entry name" value="Sec7 domain"/>
    <property type="match status" value="1"/>
</dbReference>
<dbReference type="OrthoDB" id="430364at2759"/>
<dbReference type="PANTHER" id="PTHR10663:SF402">
    <property type="entry name" value="MIP16918P"/>
    <property type="match status" value="1"/>
</dbReference>
<dbReference type="GO" id="GO:0032012">
    <property type="term" value="P:regulation of ARF protein signal transduction"/>
    <property type="evidence" value="ECO:0007669"/>
    <property type="project" value="InterPro"/>
</dbReference>
<dbReference type="SUPFAM" id="SSF103657">
    <property type="entry name" value="BAR/IMD domain-like"/>
    <property type="match status" value="1"/>
</dbReference>
<dbReference type="InterPro" id="IPR001849">
    <property type="entry name" value="PH_domain"/>
</dbReference>
<dbReference type="Gene3D" id="2.30.29.30">
    <property type="entry name" value="Pleckstrin-homology domain (PH domain)/Phosphotyrosine-binding domain (PTB)"/>
    <property type="match status" value="1"/>
</dbReference>
<gene>
    <name evidence="4" type="ORF">MENT_LOCUS3692</name>
</gene>
<dbReference type="FunFam" id="1.10.1000.11:FF:000002">
    <property type="entry name" value="Cytohesin 1"/>
    <property type="match status" value="1"/>
</dbReference>
<dbReference type="PANTHER" id="PTHR10663">
    <property type="entry name" value="GUANYL-NUCLEOTIDE EXCHANGE FACTOR"/>
    <property type="match status" value="1"/>
</dbReference>
<dbReference type="SUPFAM" id="SSF50729">
    <property type="entry name" value="PH domain-like"/>
    <property type="match status" value="1"/>
</dbReference>
<dbReference type="GO" id="GO:0005085">
    <property type="term" value="F:guanyl-nucleotide exchange factor activity"/>
    <property type="evidence" value="ECO:0007669"/>
    <property type="project" value="InterPro"/>
</dbReference>
<protein>
    <submittedName>
        <fullName evidence="4">Uncharacterized protein</fullName>
    </submittedName>
</protein>
<name>A0A6V7TSS7_MELEN</name>
<feature type="domain" description="SEC7" evidence="3">
    <location>
        <begin position="38"/>
        <end position="234"/>
    </location>
</feature>
<dbReference type="Gene3D" id="1.10.1000.11">
    <property type="entry name" value="Arf Nucleotide-binding Site Opener,domain 2"/>
    <property type="match status" value="1"/>
</dbReference>
<dbReference type="InterPro" id="IPR023394">
    <property type="entry name" value="Sec7_C_sf"/>
</dbReference>
<dbReference type="PROSITE" id="PS50190">
    <property type="entry name" value="SEC7"/>
    <property type="match status" value="1"/>
</dbReference>
<organism evidence="4 5">
    <name type="scientific">Meloidogyne enterolobii</name>
    <name type="common">Root-knot nematode worm</name>
    <name type="synonym">Meloidogyne mayaguensis</name>
    <dbReference type="NCBI Taxonomy" id="390850"/>
    <lineage>
        <taxon>Eukaryota</taxon>
        <taxon>Metazoa</taxon>
        <taxon>Ecdysozoa</taxon>
        <taxon>Nematoda</taxon>
        <taxon>Chromadorea</taxon>
        <taxon>Rhabditida</taxon>
        <taxon>Tylenchina</taxon>
        <taxon>Tylenchomorpha</taxon>
        <taxon>Tylenchoidea</taxon>
        <taxon>Meloidogynidae</taxon>
        <taxon>Meloidogyninae</taxon>
        <taxon>Meloidogyne</taxon>
    </lineage>
</organism>
<reference evidence="4 5" key="1">
    <citation type="submission" date="2020-08" db="EMBL/GenBank/DDBJ databases">
        <authorList>
            <person name="Koutsovoulos G."/>
            <person name="Danchin GJ E."/>
        </authorList>
    </citation>
    <scope>NUCLEOTIDE SEQUENCE [LARGE SCALE GENOMIC DNA]</scope>
</reference>
<dbReference type="EMBL" id="CAJEWN010000012">
    <property type="protein sequence ID" value="CAD2132531.1"/>
    <property type="molecule type" value="Genomic_DNA"/>
</dbReference>
<dbReference type="AlphaFoldDB" id="A0A6V7TSS7"/>
<dbReference type="InterPro" id="IPR035999">
    <property type="entry name" value="Sec7_dom_sf"/>
</dbReference>
<dbReference type="CDD" id="cd00171">
    <property type="entry name" value="Sec7"/>
    <property type="match status" value="1"/>
</dbReference>
<evidence type="ECO:0000259" key="2">
    <source>
        <dbReference type="PROSITE" id="PS50003"/>
    </source>
</evidence>
<dbReference type="Gene3D" id="1.10.220.20">
    <property type="match status" value="1"/>
</dbReference>
<comment type="caution">
    <text evidence="4">The sequence shown here is derived from an EMBL/GenBank/DDBJ whole genome shotgun (WGS) entry which is preliminary data.</text>
</comment>
<evidence type="ECO:0000313" key="4">
    <source>
        <dbReference type="EMBL" id="CAD2132531.1"/>
    </source>
</evidence>
<accession>A0A6V7TSS7</accession>
<dbReference type="InterPro" id="IPR000904">
    <property type="entry name" value="Sec7_dom"/>
</dbReference>
<dbReference type="SMART" id="SM00233">
    <property type="entry name" value="PH"/>
    <property type="match status" value="1"/>
</dbReference>
<dbReference type="Pfam" id="PF01369">
    <property type="entry name" value="Sec7"/>
    <property type="match status" value="1"/>
</dbReference>
<dbReference type="InterPro" id="IPR011993">
    <property type="entry name" value="PH-like_dom_sf"/>
</dbReference>
<proteinExistence type="predicted"/>
<evidence type="ECO:0000256" key="1">
    <source>
        <dbReference type="SAM" id="Coils"/>
    </source>
</evidence>
<dbReference type="SMART" id="SM00222">
    <property type="entry name" value="Sec7"/>
    <property type="match status" value="1"/>
</dbReference>
<feature type="coiled-coil region" evidence="1">
    <location>
        <begin position="18"/>
        <end position="45"/>
    </location>
</feature>
<dbReference type="Proteomes" id="UP000580250">
    <property type="component" value="Unassembled WGS sequence"/>
</dbReference>
<dbReference type="InterPro" id="IPR027267">
    <property type="entry name" value="AH/BAR_dom_sf"/>
</dbReference>
<keyword evidence="1" id="KW-0175">Coiled coil</keyword>
<dbReference type="PROSITE" id="PS50003">
    <property type="entry name" value="PH_DOMAIN"/>
    <property type="match status" value="1"/>
</dbReference>
<feature type="domain" description="PH" evidence="2">
    <location>
        <begin position="258"/>
        <end position="382"/>
    </location>
</feature>